<dbReference type="SMART" id="SM00387">
    <property type="entry name" value="HATPase_c"/>
    <property type="match status" value="1"/>
</dbReference>
<dbReference type="SUPFAM" id="SSF46689">
    <property type="entry name" value="Homeodomain-like"/>
    <property type="match status" value="1"/>
</dbReference>
<comment type="catalytic activity">
    <reaction evidence="1">
        <text>ATP + protein L-histidine = ADP + protein N-phospho-L-histidine.</text>
        <dbReference type="EC" id="2.7.13.3"/>
    </reaction>
</comment>
<dbReference type="Pfam" id="PF00512">
    <property type="entry name" value="HisKA"/>
    <property type="match status" value="1"/>
</dbReference>
<evidence type="ECO:0000313" key="18">
    <source>
        <dbReference type="Proteomes" id="UP000199373"/>
    </source>
</evidence>
<evidence type="ECO:0000256" key="10">
    <source>
        <dbReference type="ARBA" id="ARBA00023125"/>
    </source>
</evidence>
<feature type="modified residue" description="4-aspartylphosphate" evidence="12">
    <location>
        <position position="1121"/>
    </location>
</feature>
<dbReference type="InterPro" id="IPR013783">
    <property type="entry name" value="Ig-like_fold"/>
</dbReference>
<dbReference type="InterPro" id="IPR018062">
    <property type="entry name" value="HTH_AraC-typ_CS"/>
</dbReference>
<dbReference type="InterPro" id="IPR018060">
    <property type="entry name" value="HTH_AraC"/>
</dbReference>
<dbReference type="Gene3D" id="1.10.10.60">
    <property type="entry name" value="Homeodomain-like"/>
    <property type="match status" value="2"/>
</dbReference>
<dbReference type="PROSITE" id="PS01124">
    <property type="entry name" value="HTH_ARAC_FAMILY_2"/>
    <property type="match status" value="1"/>
</dbReference>
<dbReference type="SMART" id="SM00388">
    <property type="entry name" value="HisKA"/>
    <property type="match status" value="1"/>
</dbReference>
<gene>
    <name evidence="17" type="ORF">SAMN04487850_0794</name>
</gene>
<dbReference type="Pfam" id="PF07495">
    <property type="entry name" value="Y_Y_Y"/>
    <property type="match status" value="1"/>
</dbReference>
<evidence type="ECO:0000256" key="1">
    <source>
        <dbReference type="ARBA" id="ARBA00000085"/>
    </source>
</evidence>
<keyword evidence="5" id="KW-0547">Nucleotide-binding</keyword>
<keyword evidence="8" id="KW-0902">Two-component regulatory system</keyword>
<reference evidence="17 18" key="1">
    <citation type="submission" date="2016-10" db="EMBL/GenBank/DDBJ databases">
        <authorList>
            <person name="de Groot N.N."/>
        </authorList>
    </citation>
    <scope>NUCLEOTIDE SEQUENCE [LARGE SCALE GENOMIC DNA]</scope>
    <source>
        <strain evidence="17 18">TC2-24</strain>
    </source>
</reference>
<keyword evidence="7" id="KW-0067">ATP-binding</keyword>
<dbReference type="InterPro" id="IPR036097">
    <property type="entry name" value="HisK_dim/P_sf"/>
</dbReference>
<dbReference type="InterPro" id="IPR011006">
    <property type="entry name" value="CheY-like_superfamily"/>
</dbReference>
<sequence>MKKRIFFLAVFSVFLQITVLGNPVYWNVNVQSGLSDSFVKDILRDQFGFMWFATNNGLDRYDGYQFRKYTTIPLGNLNDDIESICEDAMGTIWVLSVNGIYAYDCVKDQVFEDVADRLATLGITEPITWLCTDDHLNLWALSRHRIFFYDFSGKKLSVIDNLSETSIIRVTSYGGEAYALAENGDFFRVDMRSCKLMYENSIYMPDTFWRMIYLDTQGRLWFYIKHYPDNCLHCYSVREKKWSASTVLEPLSKMILTSLTDDGKGSIWIGTENDGVYIYSTNVGGEDFRRLDCREGTGRLPSNHISSLYKDSRNTMWIGTSKRGAVYMDLTDPLFSVKRFSGKEDVSCIVDDREGNLWVGFDGSGLLRIDSNGHETLFNQKNGSLPTDIVTCSLVDRSGRLWIGTFGHGVFYKEGQRFVSFSCGDVEQQLFITCMTEDSDGNLWFGSIYQGLSCYQRDGGERLFTTDNSILKTNSINCLYSDNSGHLYIGSSTGFYILDVKTGSFMKRKGCLLPLADTFVTSLYKDRRGLVWIGTRVELIVYDEYRDTLYRLTQKDGLSNPYVRTVTEDNAKNVWVSTDNGLTCVSVKKSGVSSWSFVCTPYFEEDGLQNSMFSSNVTCHTRKGDCLIGSTNGYLCILQNRSQPSYPPVKIIFTSLYFGERQVIVGDDTGVLDRGIQQTDGIVLDYDQNNLVLTVSAMNYTRKHKIHYLYRLKETQKRWVLLDGNRINFNALAPGSYTLEVKASDLGGWTSDVSVLRIRVRPPFWLSLPAFAFYFLLVVAAVFMYVRRMMRKHQETLAVQKLELELEQQHRLEENKIRFFTNVSHDLKTPLSLIITPLEKILSGNLETKLRMELELVWRNACLLMDGVTQLLDFRKIDVGTEKLQLSHGDFVEFLRKTVDSFRHYSQGRGIHLSLRINAQSLEMNFDQNKMRRIVTNLLSNAFKYNKENGSVVVTVGRTVAGDGYPQMRLEVADTGIGIKEASKERVFDRFYQEEGNTEYVGSGIGLHIVKEYVAMHHGDVFVEDNHPQGSVFVVTIPMDLPVMTDAQAEAPLQEENKSVESHDMEDRCNGVTILVVEDNLDFRMFLERCLNEQYRVLLAANGVEALGILKRHDVDIVISDVMMPEMNGLELCNRIKTDVCFSHIPVILLTAKSTESNIISGLKDGADDYITKPFNLSILRLRIQKILDWTRNNHRRFTGTMDISPSEITVSSLDEQLIQKAIEIVEKNMGDSEFSVEDFGMAIGMTRGHLYKKLMTITGKSPLEFIRILRIKRGRSLLEQGRTNISEVAYTVGFSPKQFSKYFKEEYGCLPSEFVRKK</sequence>
<evidence type="ECO:0000256" key="12">
    <source>
        <dbReference type="PROSITE-ProRule" id="PRU00169"/>
    </source>
</evidence>
<dbReference type="Gene3D" id="3.30.565.10">
    <property type="entry name" value="Histidine kinase-like ATPase, C-terminal domain"/>
    <property type="match status" value="1"/>
</dbReference>
<proteinExistence type="predicted"/>
<keyword evidence="13" id="KW-0472">Membrane</keyword>
<dbReference type="CDD" id="cd00082">
    <property type="entry name" value="HisKA"/>
    <property type="match status" value="1"/>
</dbReference>
<name>A0A1I0MMC5_9BACT</name>
<dbReference type="InterPro" id="IPR009057">
    <property type="entry name" value="Homeodomain-like_sf"/>
</dbReference>
<feature type="domain" description="Response regulatory" evidence="16">
    <location>
        <begin position="1073"/>
        <end position="1188"/>
    </location>
</feature>
<dbReference type="InterPro" id="IPR001789">
    <property type="entry name" value="Sig_transdc_resp-reg_receiver"/>
</dbReference>
<dbReference type="Gene3D" id="1.10.287.130">
    <property type="match status" value="1"/>
</dbReference>
<dbReference type="InterPro" id="IPR011123">
    <property type="entry name" value="Y_Y_Y"/>
</dbReference>
<evidence type="ECO:0000256" key="7">
    <source>
        <dbReference type="ARBA" id="ARBA00022840"/>
    </source>
</evidence>
<dbReference type="Pfam" id="PF07494">
    <property type="entry name" value="Reg_prop"/>
    <property type="match status" value="5"/>
</dbReference>
<dbReference type="Gene3D" id="2.60.40.10">
    <property type="entry name" value="Immunoglobulins"/>
    <property type="match status" value="1"/>
</dbReference>
<feature type="domain" description="HTH araC/xylS-type" evidence="14">
    <location>
        <begin position="1220"/>
        <end position="1318"/>
    </location>
</feature>
<dbReference type="PRINTS" id="PR00344">
    <property type="entry name" value="BCTRLSENSOR"/>
</dbReference>
<dbReference type="InterPro" id="IPR005467">
    <property type="entry name" value="His_kinase_dom"/>
</dbReference>
<dbReference type="RefSeq" id="WP_177178370.1">
    <property type="nucleotide sequence ID" value="NZ_FOIQ01000001.1"/>
</dbReference>
<dbReference type="Pfam" id="PF02518">
    <property type="entry name" value="HATPase_c"/>
    <property type="match status" value="1"/>
</dbReference>
<dbReference type="SMART" id="SM00342">
    <property type="entry name" value="HTH_ARAC"/>
    <property type="match status" value="1"/>
</dbReference>
<dbReference type="Gene3D" id="2.130.10.10">
    <property type="entry name" value="YVTN repeat-like/Quinoprotein amine dehydrogenase"/>
    <property type="match status" value="2"/>
</dbReference>
<evidence type="ECO:0000256" key="2">
    <source>
        <dbReference type="ARBA" id="ARBA00012438"/>
    </source>
</evidence>
<dbReference type="EMBL" id="FOIQ01000001">
    <property type="protein sequence ID" value="SEV89534.1"/>
    <property type="molecule type" value="Genomic_DNA"/>
</dbReference>
<evidence type="ECO:0000313" key="17">
    <source>
        <dbReference type="EMBL" id="SEV89534.1"/>
    </source>
</evidence>
<dbReference type="InterPro" id="IPR011110">
    <property type="entry name" value="Reg_prop"/>
</dbReference>
<dbReference type="FunFam" id="3.30.565.10:FF:000037">
    <property type="entry name" value="Hybrid sensor histidine kinase/response regulator"/>
    <property type="match status" value="1"/>
</dbReference>
<dbReference type="PROSITE" id="PS50109">
    <property type="entry name" value="HIS_KIN"/>
    <property type="match status" value="1"/>
</dbReference>
<evidence type="ECO:0000256" key="9">
    <source>
        <dbReference type="ARBA" id="ARBA00023015"/>
    </source>
</evidence>
<keyword evidence="6 17" id="KW-0418">Kinase</keyword>
<evidence type="ECO:0000259" key="14">
    <source>
        <dbReference type="PROSITE" id="PS01124"/>
    </source>
</evidence>
<feature type="transmembrane region" description="Helical" evidence="13">
    <location>
        <begin position="764"/>
        <end position="786"/>
    </location>
</feature>
<keyword evidence="18" id="KW-1185">Reference proteome</keyword>
<keyword evidence="3 12" id="KW-0597">Phosphoprotein</keyword>
<evidence type="ECO:0000256" key="5">
    <source>
        <dbReference type="ARBA" id="ARBA00022741"/>
    </source>
</evidence>
<dbReference type="Proteomes" id="UP000199373">
    <property type="component" value="Unassembled WGS sequence"/>
</dbReference>
<evidence type="ECO:0000256" key="11">
    <source>
        <dbReference type="ARBA" id="ARBA00023163"/>
    </source>
</evidence>
<evidence type="ECO:0000256" key="6">
    <source>
        <dbReference type="ARBA" id="ARBA00022777"/>
    </source>
</evidence>
<dbReference type="GO" id="GO:0005524">
    <property type="term" value="F:ATP binding"/>
    <property type="evidence" value="ECO:0007669"/>
    <property type="project" value="UniProtKB-KW"/>
</dbReference>
<evidence type="ECO:0000259" key="16">
    <source>
        <dbReference type="PROSITE" id="PS50110"/>
    </source>
</evidence>
<organism evidence="17 18">
    <name type="scientific">Prevotella aff. ruminicola Tc2-24</name>
    <dbReference type="NCBI Taxonomy" id="81582"/>
    <lineage>
        <taxon>Bacteria</taxon>
        <taxon>Pseudomonadati</taxon>
        <taxon>Bacteroidota</taxon>
        <taxon>Bacteroidia</taxon>
        <taxon>Bacteroidales</taxon>
        <taxon>Prevotellaceae</taxon>
        <taxon>Prevotella</taxon>
    </lineage>
</organism>
<evidence type="ECO:0000256" key="3">
    <source>
        <dbReference type="ARBA" id="ARBA00022553"/>
    </source>
</evidence>
<dbReference type="SUPFAM" id="SSF52172">
    <property type="entry name" value="CheY-like"/>
    <property type="match status" value="1"/>
</dbReference>
<dbReference type="CDD" id="cd17574">
    <property type="entry name" value="REC_OmpR"/>
    <property type="match status" value="1"/>
</dbReference>
<dbReference type="PROSITE" id="PS00041">
    <property type="entry name" value="HTH_ARAC_FAMILY_1"/>
    <property type="match status" value="1"/>
</dbReference>
<keyword evidence="4" id="KW-0808">Transferase</keyword>
<dbReference type="InterPro" id="IPR036890">
    <property type="entry name" value="HATPase_C_sf"/>
</dbReference>
<keyword evidence="10" id="KW-0238">DNA-binding</keyword>
<dbReference type="Gene3D" id="3.40.50.2300">
    <property type="match status" value="1"/>
</dbReference>
<dbReference type="GO" id="GO:0000155">
    <property type="term" value="F:phosphorelay sensor kinase activity"/>
    <property type="evidence" value="ECO:0007669"/>
    <property type="project" value="InterPro"/>
</dbReference>
<dbReference type="InterPro" id="IPR015943">
    <property type="entry name" value="WD40/YVTN_repeat-like_dom_sf"/>
</dbReference>
<dbReference type="PANTHER" id="PTHR43547:SF2">
    <property type="entry name" value="HYBRID SIGNAL TRANSDUCTION HISTIDINE KINASE C"/>
    <property type="match status" value="1"/>
</dbReference>
<evidence type="ECO:0000256" key="13">
    <source>
        <dbReference type="SAM" id="Phobius"/>
    </source>
</evidence>
<dbReference type="Pfam" id="PF12833">
    <property type="entry name" value="HTH_18"/>
    <property type="match status" value="1"/>
</dbReference>
<dbReference type="PROSITE" id="PS50110">
    <property type="entry name" value="RESPONSE_REGULATORY"/>
    <property type="match status" value="1"/>
</dbReference>
<dbReference type="InterPro" id="IPR004358">
    <property type="entry name" value="Sig_transdc_His_kin-like_C"/>
</dbReference>
<keyword evidence="13" id="KW-0812">Transmembrane</keyword>
<evidence type="ECO:0000256" key="4">
    <source>
        <dbReference type="ARBA" id="ARBA00022679"/>
    </source>
</evidence>
<dbReference type="InterPro" id="IPR003661">
    <property type="entry name" value="HisK_dim/P_dom"/>
</dbReference>
<dbReference type="SMART" id="SM00448">
    <property type="entry name" value="REC"/>
    <property type="match status" value="1"/>
</dbReference>
<keyword evidence="9" id="KW-0805">Transcription regulation</keyword>
<evidence type="ECO:0000256" key="8">
    <source>
        <dbReference type="ARBA" id="ARBA00023012"/>
    </source>
</evidence>
<protein>
    <recommendedName>
        <fullName evidence="2">histidine kinase</fullName>
        <ecNumber evidence="2">2.7.13.3</ecNumber>
    </recommendedName>
</protein>
<evidence type="ECO:0000259" key="15">
    <source>
        <dbReference type="PROSITE" id="PS50109"/>
    </source>
</evidence>
<dbReference type="SUPFAM" id="SSF63829">
    <property type="entry name" value="Calcium-dependent phosphotriesterase"/>
    <property type="match status" value="3"/>
</dbReference>
<accession>A0A1I0MMC5</accession>
<dbReference type="Pfam" id="PF00072">
    <property type="entry name" value="Response_reg"/>
    <property type="match status" value="1"/>
</dbReference>
<feature type="domain" description="Histidine kinase" evidence="15">
    <location>
        <begin position="822"/>
        <end position="1041"/>
    </location>
</feature>
<dbReference type="InterPro" id="IPR003594">
    <property type="entry name" value="HATPase_dom"/>
</dbReference>
<dbReference type="EC" id="2.7.13.3" evidence="2"/>
<dbReference type="SUPFAM" id="SSF55874">
    <property type="entry name" value="ATPase domain of HSP90 chaperone/DNA topoisomerase II/histidine kinase"/>
    <property type="match status" value="1"/>
</dbReference>
<dbReference type="GO" id="GO:0003700">
    <property type="term" value="F:DNA-binding transcription factor activity"/>
    <property type="evidence" value="ECO:0007669"/>
    <property type="project" value="InterPro"/>
</dbReference>
<keyword evidence="13" id="KW-1133">Transmembrane helix</keyword>
<dbReference type="PANTHER" id="PTHR43547">
    <property type="entry name" value="TWO-COMPONENT HISTIDINE KINASE"/>
    <property type="match status" value="1"/>
</dbReference>
<keyword evidence="11" id="KW-0804">Transcription</keyword>
<dbReference type="SUPFAM" id="SSF47384">
    <property type="entry name" value="Homodimeric domain of signal transducing histidine kinase"/>
    <property type="match status" value="1"/>
</dbReference>
<dbReference type="GO" id="GO:0043565">
    <property type="term" value="F:sequence-specific DNA binding"/>
    <property type="evidence" value="ECO:0007669"/>
    <property type="project" value="InterPro"/>
</dbReference>